<dbReference type="EMBL" id="BAAAGG010000005">
    <property type="protein sequence ID" value="GAA0753139.1"/>
    <property type="molecule type" value="Genomic_DNA"/>
</dbReference>
<organism evidence="2 3">
    <name type="scientific">Psychroflexus lacisalsi</name>
    <dbReference type="NCBI Taxonomy" id="503928"/>
    <lineage>
        <taxon>Bacteria</taxon>
        <taxon>Pseudomonadati</taxon>
        <taxon>Bacteroidota</taxon>
        <taxon>Flavobacteriia</taxon>
        <taxon>Flavobacteriales</taxon>
        <taxon>Flavobacteriaceae</taxon>
        <taxon>Psychroflexus</taxon>
    </lineage>
</organism>
<dbReference type="RefSeq" id="WP_224453055.1">
    <property type="nucleotide sequence ID" value="NZ_BAAAGG010000005.1"/>
</dbReference>
<feature type="chain" id="PRO_5045433837" evidence="1">
    <location>
        <begin position="18"/>
        <end position="241"/>
    </location>
</feature>
<accession>A0ABN1K2N0</accession>
<protein>
    <submittedName>
        <fullName evidence="2">Uncharacterized protein</fullName>
    </submittedName>
</protein>
<sequence length="241" mass="27784">MKKLLIILLVLPLMAFAQEVEERIMTMTQFKIKQGHTSQFKDGVKKYKECYTADQGENEWNFWSRMQGEGTVYGVTGFMDKWAEMDETDEAGKDCYSIVMNFIMPHVETITNDMAKTLPDWSRKNAPTAQAKLAWVTYYKVDNGGNFSDVIKEVTSTMKEVEGDSRAYWYSVIGGDIDNADYMVSSTYNSYAELDVKRDTPYEMYVKARGEDKAKEISDIWESAGVKSWSYIWEHQPELSN</sequence>
<reference evidence="2 3" key="1">
    <citation type="journal article" date="2019" name="Int. J. Syst. Evol. Microbiol.">
        <title>The Global Catalogue of Microorganisms (GCM) 10K type strain sequencing project: providing services to taxonomists for standard genome sequencing and annotation.</title>
        <authorList>
            <consortium name="The Broad Institute Genomics Platform"/>
            <consortium name="The Broad Institute Genome Sequencing Center for Infectious Disease"/>
            <person name="Wu L."/>
            <person name="Ma J."/>
        </authorList>
    </citation>
    <scope>NUCLEOTIDE SEQUENCE [LARGE SCALE GENOMIC DNA]</scope>
    <source>
        <strain evidence="2 3">JCM 16231</strain>
    </source>
</reference>
<evidence type="ECO:0000256" key="1">
    <source>
        <dbReference type="SAM" id="SignalP"/>
    </source>
</evidence>
<gene>
    <name evidence="2" type="ORF">GCM10009433_04880</name>
</gene>
<keyword evidence="1" id="KW-0732">Signal</keyword>
<evidence type="ECO:0000313" key="2">
    <source>
        <dbReference type="EMBL" id="GAA0753139.1"/>
    </source>
</evidence>
<name>A0ABN1K2N0_9FLAO</name>
<evidence type="ECO:0000313" key="3">
    <source>
        <dbReference type="Proteomes" id="UP001500185"/>
    </source>
</evidence>
<keyword evidence="3" id="KW-1185">Reference proteome</keyword>
<dbReference type="Proteomes" id="UP001500185">
    <property type="component" value="Unassembled WGS sequence"/>
</dbReference>
<feature type="signal peptide" evidence="1">
    <location>
        <begin position="1"/>
        <end position="17"/>
    </location>
</feature>
<proteinExistence type="predicted"/>
<comment type="caution">
    <text evidence="2">The sequence shown here is derived from an EMBL/GenBank/DDBJ whole genome shotgun (WGS) entry which is preliminary data.</text>
</comment>